<dbReference type="AlphaFoldDB" id="A0A1W0A012"/>
<keyword evidence="10" id="KW-1185">Reference proteome</keyword>
<dbReference type="Pfam" id="PF01266">
    <property type="entry name" value="DAO"/>
    <property type="match status" value="1"/>
</dbReference>
<feature type="binding site" evidence="6">
    <location>
        <position position="229"/>
    </location>
    <ligand>
        <name>D-dopa</name>
        <dbReference type="ChEBI" id="CHEBI:149689"/>
    </ligand>
</feature>
<dbReference type="GO" id="GO:0019478">
    <property type="term" value="P:D-amino acid catabolic process"/>
    <property type="evidence" value="ECO:0007669"/>
    <property type="project" value="TreeGrafter"/>
</dbReference>
<evidence type="ECO:0000256" key="3">
    <source>
        <dbReference type="ARBA" id="ARBA00022630"/>
    </source>
</evidence>
<dbReference type="Gene3D" id="3.40.50.720">
    <property type="entry name" value="NAD(P)-binding Rossmann-like Domain"/>
    <property type="match status" value="1"/>
</dbReference>
<feature type="transmembrane region" description="Helical" evidence="7">
    <location>
        <begin position="12"/>
        <end position="31"/>
    </location>
</feature>
<dbReference type="OrthoDB" id="2015447at2759"/>
<evidence type="ECO:0000256" key="2">
    <source>
        <dbReference type="ARBA" id="ARBA00006730"/>
    </source>
</evidence>
<dbReference type="SUPFAM" id="SSF54373">
    <property type="entry name" value="FAD-linked reductases, C-terminal domain"/>
    <property type="match status" value="1"/>
</dbReference>
<dbReference type="SUPFAM" id="SSF51971">
    <property type="entry name" value="Nucleotide-binding domain"/>
    <property type="match status" value="1"/>
</dbReference>
<keyword evidence="4 6" id="KW-0274">FAD</keyword>
<evidence type="ECO:0000313" key="9">
    <source>
        <dbReference type="EMBL" id="OQS03615.1"/>
    </source>
</evidence>
<keyword evidence="7" id="KW-1133">Transmembrane helix</keyword>
<protein>
    <submittedName>
        <fullName evidence="9">D-aspartate oxidase</fullName>
    </submittedName>
</protein>
<dbReference type="PIRSF" id="PIRSF000189">
    <property type="entry name" value="D-aa_oxidase"/>
    <property type="match status" value="1"/>
</dbReference>
<keyword evidence="5" id="KW-0560">Oxidoreductase</keyword>
<gene>
    <name evidence="9" type="ORF">THRCLA_04064</name>
</gene>
<reference evidence="9 10" key="1">
    <citation type="journal article" date="2014" name="Genome Biol. Evol.">
        <title>The secreted proteins of Achlya hypogyna and Thraustotheca clavata identify the ancestral oomycete secretome and reveal gene acquisitions by horizontal gene transfer.</title>
        <authorList>
            <person name="Misner I."/>
            <person name="Blouin N."/>
            <person name="Leonard G."/>
            <person name="Richards T.A."/>
            <person name="Lane C.E."/>
        </authorList>
    </citation>
    <scope>NUCLEOTIDE SEQUENCE [LARGE SCALE GENOMIC DNA]</scope>
    <source>
        <strain evidence="9 10">ATCC 34112</strain>
    </source>
</reference>
<dbReference type="InterPro" id="IPR023209">
    <property type="entry name" value="DAO"/>
</dbReference>
<evidence type="ECO:0000256" key="1">
    <source>
        <dbReference type="ARBA" id="ARBA00001974"/>
    </source>
</evidence>
<dbReference type="InterPro" id="IPR006181">
    <property type="entry name" value="D-amino_acid_oxidase_CS"/>
</dbReference>
<accession>A0A1W0A012</accession>
<name>A0A1W0A012_9STRA</name>
<dbReference type="PANTHER" id="PTHR11530:SF11">
    <property type="entry name" value="D-ASPARTATE OXIDASE"/>
    <property type="match status" value="1"/>
</dbReference>
<feature type="binding site" evidence="6">
    <location>
        <begin position="314"/>
        <end position="319"/>
    </location>
    <ligand>
        <name>FAD</name>
        <dbReference type="ChEBI" id="CHEBI:57692"/>
    </ligand>
</feature>
<feature type="binding site" evidence="6">
    <location>
        <position position="172"/>
    </location>
    <ligand>
        <name>FAD</name>
        <dbReference type="ChEBI" id="CHEBI:57692"/>
    </ligand>
</feature>
<dbReference type="STRING" id="74557.A0A1W0A012"/>
<dbReference type="PRINTS" id="PR00420">
    <property type="entry name" value="RNGMNOXGNASE"/>
</dbReference>
<comment type="cofactor">
    <cofactor evidence="1 6">
        <name>FAD</name>
        <dbReference type="ChEBI" id="CHEBI:57692"/>
    </cofactor>
</comment>
<dbReference type="EMBL" id="JNBS01000825">
    <property type="protein sequence ID" value="OQS03615.1"/>
    <property type="molecule type" value="Genomic_DNA"/>
</dbReference>
<feature type="binding site" evidence="6">
    <location>
        <position position="285"/>
    </location>
    <ligand>
        <name>D-dopa</name>
        <dbReference type="ChEBI" id="CHEBI:149689"/>
    </ligand>
</feature>
<comment type="similarity">
    <text evidence="2">Belongs to the DAMOX/DASOX family.</text>
</comment>
<proteinExistence type="inferred from homology"/>
<dbReference type="GO" id="GO:0005737">
    <property type="term" value="C:cytoplasm"/>
    <property type="evidence" value="ECO:0007669"/>
    <property type="project" value="TreeGrafter"/>
</dbReference>
<feature type="binding site" evidence="6">
    <location>
        <position position="315"/>
    </location>
    <ligand>
        <name>D-dopa</name>
        <dbReference type="ChEBI" id="CHEBI:149689"/>
    </ligand>
</feature>
<dbReference type="GO" id="GO:0003884">
    <property type="term" value="F:D-amino-acid oxidase activity"/>
    <property type="evidence" value="ECO:0007669"/>
    <property type="project" value="InterPro"/>
</dbReference>
<sequence>MNVSESKSYFAMKIIVVGGGVVGLTTALSLLEAGHRDVKIMAESFDDTTSHVAGAVWRPFALSENSSTEAIDRWGHATMLWLTKIMEQYGTDTVGVQRTPGCEYHDHPTTSHPYWAHSVENFRFLTPDEAQAQGNTPYGFSYTTLMINPGKLMLWMRRQIEMRGGRFEQAHVTNLDELQCDYIVNCTGLGSGQLLNDKNVFPVRGQTIKIQNDQIKNFYLREIDHVYTYILPRPGGQVVLGGTVEAHNYSTTCNQEDIKAILARTSSLCPAVVGSKILGTKAGLRPQTTTGVVLKADSRRNKHGALVIHNYGHGGSGHTLHWGCAQEVLQWIVPGHAKL</sequence>
<feature type="domain" description="FAD dependent oxidoreductase" evidence="8">
    <location>
        <begin position="13"/>
        <end position="330"/>
    </location>
</feature>
<evidence type="ECO:0000259" key="8">
    <source>
        <dbReference type="Pfam" id="PF01266"/>
    </source>
</evidence>
<keyword evidence="7" id="KW-0812">Transmembrane</keyword>
<evidence type="ECO:0000256" key="7">
    <source>
        <dbReference type="SAM" id="Phobius"/>
    </source>
</evidence>
<keyword evidence="3" id="KW-0285">Flavoprotein</keyword>
<evidence type="ECO:0000256" key="5">
    <source>
        <dbReference type="ARBA" id="ARBA00023002"/>
    </source>
</evidence>
<evidence type="ECO:0000256" key="6">
    <source>
        <dbReference type="PIRSR" id="PIRSR000189-1"/>
    </source>
</evidence>
<comment type="caution">
    <text evidence="9">The sequence shown here is derived from an EMBL/GenBank/DDBJ whole genome shotgun (WGS) entry which is preliminary data.</text>
</comment>
<organism evidence="9 10">
    <name type="scientific">Thraustotheca clavata</name>
    <dbReference type="NCBI Taxonomy" id="74557"/>
    <lineage>
        <taxon>Eukaryota</taxon>
        <taxon>Sar</taxon>
        <taxon>Stramenopiles</taxon>
        <taxon>Oomycota</taxon>
        <taxon>Saprolegniomycetes</taxon>
        <taxon>Saprolegniales</taxon>
        <taxon>Achlyaceae</taxon>
        <taxon>Thraustotheca</taxon>
    </lineage>
</organism>
<feature type="binding site" evidence="6">
    <location>
        <position position="187"/>
    </location>
    <ligand>
        <name>FAD</name>
        <dbReference type="ChEBI" id="CHEBI:57692"/>
    </ligand>
</feature>
<keyword evidence="7" id="KW-0472">Membrane</keyword>
<dbReference type="Proteomes" id="UP000243217">
    <property type="component" value="Unassembled WGS sequence"/>
</dbReference>
<dbReference type="InterPro" id="IPR006076">
    <property type="entry name" value="FAD-dep_OxRdtase"/>
</dbReference>
<feature type="binding site" evidence="6">
    <location>
        <begin position="49"/>
        <end position="50"/>
    </location>
    <ligand>
        <name>FAD</name>
        <dbReference type="ChEBI" id="CHEBI:57692"/>
    </ligand>
</feature>
<dbReference type="GO" id="GO:0071949">
    <property type="term" value="F:FAD binding"/>
    <property type="evidence" value="ECO:0007669"/>
    <property type="project" value="InterPro"/>
</dbReference>
<dbReference type="Gene3D" id="3.30.9.10">
    <property type="entry name" value="D-Amino Acid Oxidase, subunit A, domain 2"/>
    <property type="match status" value="1"/>
</dbReference>
<dbReference type="PROSITE" id="PS00677">
    <property type="entry name" value="DAO"/>
    <property type="match status" value="1"/>
</dbReference>
<evidence type="ECO:0000313" key="10">
    <source>
        <dbReference type="Proteomes" id="UP000243217"/>
    </source>
</evidence>
<evidence type="ECO:0000256" key="4">
    <source>
        <dbReference type="ARBA" id="ARBA00022827"/>
    </source>
</evidence>
<dbReference type="PANTHER" id="PTHR11530">
    <property type="entry name" value="D-AMINO ACID OXIDASE"/>
    <property type="match status" value="1"/>
</dbReference>